<reference evidence="1" key="1">
    <citation type="submission" date="2023-06" db="EMBL/GenBank/DDBJ databases">
        <title>Genomic analysis of the entomopathogenic nematode Steinernema hermaphroditum.</title>
        <authorList>
            <person name="Schwarz E.M."/>
            <person name="Heppert J.K."/>
            <person name="Baniya A."/>
            <person name="Schwartz H.T."/>
            <person name="Tan C.-H."/>
            <person name="Antoshechkin I."/>
            <person name="Sternberg P.W."/>
            <person name="Goodrich-Blair H."/>
            <person name="Dillman A.R."/>
        </authorList>
    </citation>
    <scope>NUCLEOTIDE SEQUENCE</scope>
    <source>
        <strain evidence="1">PS9179</strain>
        <tissue evidence="1">Whole animal</tissue>
    </source>
</reference>
<evidence type="ECO:0000313" key="2">
    <source>
        <dbReference type="Proteomes" id="UP001175271"/>
    </source>
</evidence>
<sequence length="88" mass="10611">MAWPSWLLLWVSWSIDYVDLNYFEYLFWLFLPIFVAHEIVEAYHSGCNWVSLTWLRKENAALRRRQVYLQNSGLANDLQSLLRNRSES</sequence>
<dbReference type="AlphaFoldDB" id="A0AA39H3G7"/>
<proteinExistence type="predicted"/>
<gene>
    <name evidence="1" type="ORF">QR680_002639</name>
</gene>
<name>A0AA39H3G7_9BILA</name>
<dbReference type="Proteomes" id="UP001175271">
    <property type="component" value="Unassembled WGS sequence"/>
</dbReference>
<accession>A0AA39H3G7</accession>
<organism evidence="1 2">
    <name type="scientific">Steinernema hermaphroditum</name>
    <dbReference type="NCBI Taxonomy" id="289476"/>
    <lineage>
        <taxon>Eukaryota</taxon>
        <taxon>Metazoa</taxon>
        <taxon>Ecdysozoa</taxon>
        <taxon>Nematoda</taxon>
        <taxon>Chromadorea</taxon>
        <taxon>Rhabditida</taxon>
        <taxon>Tylenchina</taxon>
        <taxon>Panagrolaimomorpha</taxon>
        <taxon>Strongyloidoidea</taxon>
        <taxon>Steinernematidae</taxon>
        <taxon>Steinernema</taxon>
    </lineage>
</organism>
<comment type="caution">
    <text evidence="1">The sequence shown here is derived from an EMBL/GenBank/DDBJ whole genome shotgun (WGS) entry which is preliminary data.</text>
</comment>
<protein>
    <submittedName>
        <fullName evidence="1">Uncharacterized protein</fullName>
    </submittedName>
</protein>
<evidence type="ECO:0000313" key="1">
    <source>
        <dbReference type="EMBL" id="KAK0398543.1"/>
    </source>
</evidence>
<keyword evidence="2" id="KW-1185">Reference proteome</keyword>
<dbReference type="EMBL" id="JAUCMV010000005">
    <property type="protein sequence ID" value="KAK0398543.1"/>
    <property type="molecule type" value="Genomic_DNA"/>
</dbReference>